<dbReference type="GO" id="GO:0046872">
    <property type="term" value="F:metal ion binding"/>
    <property type="evidence" value="ECO:0007669"/>
    <property type="project" value="UniProtKB-KW"/>
</dbReference>
<dbReference type="InterPro" id="IPR055152">
    <property type="entry name" value="Transketolase-like_C_2"/>
</dbReference>
<dbReference type="SUPFAM" id="SSF52922">
    <property type="entry name" value="TK C-terminal domain-like"/>
    <property type="match status" value="1"/>
</dbReference>
<evidence type="ECO:0000256" key="11">
    <source>
        <dbReference type="ARBA" id="ARBA00022837"/>
    </source>
</evidence>
<dbReference type="Pfam" id="PF22613">
    <property type="entry name" value="Transketolase_C_1"/>
    <property type="match status" value="1"/>
</dbReference>
<dbReference type="InterPro" id="IPR020826">
    <property type="entry name" value="Transketolase_BS"/>
</dbReference>
<comment type="cofactor">
    <cofactor evidence="2">
        <name>Mn(2+)</name>
        <dbReference type="ChEBI" id="CHEBI:29035"/>
    </cofactor>
</comment>
<keyword evidence="13" id="KW-0786">Thiamine pyrophosphate</keyword>
<dbReference type="EMBL" id="JQZW01000002">
    <property type="protein sequence ID" value="KGN99005.1"/>
    <property type="molecule type" value="Genomic_DNA"/>
</dbReference>
<dbReference type="PANTHER" id="PTHR43522:SF2">
    <property type="entry name" value="TRANSKETOLASE 1-RELATED"/>
    <property type="match status" value="1"/>
</dbReference>
<comment type="cofactor">
    <cofactor evidence="4">
        <name>Mg(2+)</name>
        <dbReference type="ChEBI" id="CHEBI:18420"/>
    </cofactor>
</comment>
<evidence type="ECO:0000256" key="14">
    <source>
        <dbReference type="ARBA" id="ARBA00049473"/>
    </source>
</evidence>
<proteinExistence type="inferred from homology"/>
<evidence type="ECO:0000313" key="17">
    <source>
        <dbReference type="Proteomes" id="UP000030134"/>
    </source>
</evidence>
<evidence type="ECO:0000256" key="3">
    <source>
        <dbReference type="ARBA" id="ARBA00001941"/>
    </source>
</evidence>
<dbReference type="InterPro" id="IPR029061">
    <property type="entry name" value="THDP-binding"/>
</dbReference>
<dbReference type="Pfam" id="PF00456">
    <property type="entry name" value="Transketolase_N"/>
    <property type="match status" value="1"/>
</dbReference>
<evidence type="ECO:0000313" key="16">
    <source>
        <dbReference type="EMBL" id="KGN99005.1"/>
    </source>
</evidence>
<evidence type="ECO:0000256" key="10">
    <source>
        <dbReference type="ARBA" id="ARBA00022723"/>
    </source>
</evidence>
<dbReference type="OrthoDB" id="8732661at2"/>
<dbReference type="RefSeq" id="WP_036882633.1">
    <property type="nucleotide sequence ID" value="NZ_JQZW01000002.1"/>
</dbReference>
<dbReference type="CDD" id="cd07033">
    <property type="entry name" value="TPP_PYR_DXS_TK_like"/>
    <property type="match status" value="1"/>
</dbReference>
<evidence type="ECO:0000256" key="5">
    <source>
        <dbReference type="ARBA" id="ARBA00001964"/>
    </source>
</evidence>
<dbReference type="SUPFAM" id="SSF52518">
    <property type="entry name" value="Thiamin diphosphate-binding fold (THDP-binding)"/>
    <property type="match status" value="2"/>
</dbReference>
<dbReference type="PROSITE" id="PS00802">
    <property type="entry name" value="TRANSKETOLASE_2"/>
    <property type="match status" value="1"/>
</dbReference>
<dbReference type="FunFam" id="3.40.50.970:FF:000045">
    <property type="entry name" value="Transketolase"/>
    <property type="match status" value="1"/>
</dbReference>
<organism evidence="16 17">
    <name type="scientific">Porphyromonas gingivicanis</name>
    <dbReference type="NCBI Taxonomy" id="266762"/>
    <lineage>
        <taxon>Bacteria</taxon>
        <taxon>Pseudomonadati</taxon>
        <taxon>Bacteroidota</taxon>
        <taxon>Bacteroidia</taxon>
        <taxon>Bacteroidales</taxon>
        <taxon>Porphyromonadaceae</taxon>
        <taxon>Porphyromonas</taxon>
    </lineage>
</organism>
<dbReference type="PANTHER" id="PTHR43522">
    <property type="entry name" value="TRANSKETOLASE"/>
    <property type="match status" value="1"/>
</dbReference>
<comment type="catalytic activity">
    <reaction evidence="14">
        <text>D-sedoheptulose 7-phosphate + D-glyceraldehyde 3-phosphate = aldehydo-D-ribose 5-phosphate + D-xylulose 5-phosphate</text>
        <dbReference type="Rhea" id="RHEA:10508"/>
        <dbReference type="ChEBI" id="CHEBI:57483"/>
        <dbReference type="ChEBI" id="CHEBI:57737"/>
        <dbReference type="ChEBI" id="CHEBI:58273"/>
        <dbReference type="ChEBI" id="CHEBI:59776"/>
        <dbReference type="EC" id="2.2.1.1"/>
    </reaction>
</comment>
<gene>
    <name evidence="16" type="ORF">HQ36_00525</name>
</gene>
<dbReference type="EC" id="2.2.1.1" evidence="8"/>
<dbReference type="InterPro" id="IPR005474">
    <property type="entry name" value="Transketolase_N"/>
</dbReference>
<comment type="subunit">
    <text evidence="7">Homodimer.</text>
</comment>
<evidence type="ECO:0000256" key="7">
    <source>
        <dbReference type="ARBA" id="ARBA00011738"/>
    </source>
</evidence>
<comment type="caution">
    <text evidence="16">The sequence shown here is derived from an EMBL/GenBank/DDBJ whole genome shotgun (WGS) entry which is preliminary data.</text>
</comment>
<keyword evidence="17" id="KW-1185">Reference proteome</keyword>
<dbReference type="Pfam" id="PF02779">
    <property type="entry name" value="Transket_pyr"/>
    <property type="match status" value="1"/>
</dbReference>
<sequence>MNDIKVLNRAADNIRVLALSMVEKAKSGHPGGAMGGADFINVLYSEYLRFDPDCPHRYARDRFYLDPGHMSPMLYAQLALTGHFSLAELQAFRQWGSPTPGHPERDLTRGIENTSGPLGQGHTFAVGAAIAAKFLAQRFGADVMPQRIYAYISDGGIQEEIAQGAGRTAGHLGLDNLTMFYDANDVQLSTMVDEVTTEDIAQKYKAWGWHVVTINGNDVAEIRKALDEAIATKGCPTLIIGKTVMAYKALNAEGAEITDRIPTHGQPLSKAGVSVEATLGAMGFDAQNPFAIDEKVAMLYQKRREELRTEWKAYDERFNAWAGKNAEEAETFTNWFEGKMPFIDWSAIEQKSHQPTRSASATVLKELVAKVPNMIVSSADLSNSDKTDGFLKGTKAISKEDFSGRFLQAGVSELTMAAVCLGMMLHGGVVAACGTFFVFSDYQKPVIRMAALMEIPLKFVWTHDAFRVGEDGPTHEPVEQEAQLRLMEKLHNHSGQRSMLVLRPADVHETTVAWQMAMENHETPTGLILSRQNIDDLPNDGLTPYARAARIMCGGYIVSDDEHPDIVLLATGSEVSTLEAAATILRAEGKKLRVVSIPSEGLFMDQPESYRKEVLPEGVKRFGLTAGLPVNLANLVGGNGSIHGLESFGYSAPYTVLDEQLGFTPELVAEKIRSLLK</sequence>
<dbReference type="GO" id="GO:0004802">
    <property type="term" value="F:transketolase activity"/>
    <property type="evidence" value="ECO:0007669"/>
    <property type="project" value="UniProtKB-EC"/>
</dbReference>
<evidence type="ECO:0000256" key="13">
    <source>
        <dbReference type="ARBA" id="ARBA00023052"/>
    </source>
</evidence>
<dbReference type="PROSITE" id="PS00801">
    <property type="entry name" value="TRANSKETOLASE_1"/>
    <property type="match status" value="1"/>
</dbReference>
<dbReference type="InterPro" id="IPR049557">
    <property type="entry name" value="Transketolase_CS"/>
</dbReference>
<dbReference type="STRING" id="266762.HQ36_00525"/>
<dbReference type="InterPro" id="IPR009014">
    <property type="entry name" value="Transketo_C/PFOR_II"/>
</dbReference>
<feature type="domain" description="Transketolase-like pyrimidine-binding" evidence="15">
    <location>
        <begin position="354"/>
        <end position="536"/>
    </location>
</feature>
<accession>A0A0A2G9D4</accession>
<dbReference type="Gene3D" id="3.40.50.970">
    <property type="match status" value="2"/>
</dbReference>
<protein>
    <recommendedName>
        <fullName evidence="8">transketolase</fullName>
        <ecNumber evidence="8">2.2.1.1</ecNumber>
    </recommendedName>
</protein>
<dbReference type="Proteomes" id="UP000030134">
    <property type="component" value="Unassembled WGS sequence"/>
</dbReference>
<comment type="cofactor">
    <cofactor evidence="5">
        <name>thiamine diphosphate</name>
        <dbReference type="ChEBI" id="CHEBI:58937"/>
    </cofactor>
</comment>
<keyword evidence="12" id="KW-0460">Magnesium</keyword>
<evidence type="ECO:0000256" key="8">
    <source>
        <dbReference type="ARBA" id="ARBA00013152"/>
    </source>
</evidence>
<dbReference type="Gene3D" id="3.40.50.920">
    <property type="match status" value="1"/>
</dbReference>
<dbReference type="AlphaFoldDB" id="A0A0A2G9D4"/>
<evidence type="ECO:0000256" key="4">
    <source>
        <dbReference type="ARBA" id="ARBA00001946"/>
    </source>
</evidence>
<evidence type="ECO:0000256" key="12">
    <source>
        <dbReference type="ARBA" id="ARBA00022842"/>
    </source>
</evidence>
<dbReference type="GO" id="GO:0005829">
    <property type="term" value="C:cytosol"/>
    <property type="evidence" value="ECO:0007669"/>
    <property type="project" value="TreeGrafter"/>
</dbReference>
<dbReference type="GO" id="GO:0006098">
    <property type="term" value="P:pentose-phosphate shunt"/>
    <property type="evidence" value="ECO:0007669"/>
    <property type="project" value="TreeGrafter"/>
</dbReference>
<evidence type="ECO:0000256" key="2">
    <source>
        <dbReference type="ARBA" id="ARBA00001936"/>
    </source>
</evidence>
<comment type="similarity">
    <text evidence="6">Belongs to the transketolase family.</text>
</comment>
<comment type="cofactor">
    <cofactor evidence="1">
        <name>Ca(2+)</name>
        <dbReference type="ChEBI" id="CHEBI:29108"/>
    </cofactor>
</comment>
<dbReference type="eggNOG" id="COG0021">
    <property type="taxonomic scope" value="Bacteria"/>
</dbReference>
<keyword evidence="9" id="KW-0808">Transferase</keyword>
<name>A0A0A2G9D4_9PORP</name>
<evidence type="ECO:0000256" key="6">
    <source>
        <dbReference type="ARBA" id="ARBA00007131"/>
    </source>
</evidence>
<evidence type="ECO:0000256" key="9">
    <source>
        <dbReference type="ARBA" id="ARBA00022679"/>
    </source>
</evidence>
<keyword evidence="10" id="KW-0479">Metal-binding</keyword>
<dbReference type="SMART" id="SM00861">
    <property type="entry name" value="Transket_pyr"/>
    <property type="match status" value="1"/>
</dbReference>
<evidence type="ECO:0000256" key="1">
    <source>
        <dbReference type="ARBA" id="ARBA00001913"/>
    </source>
</evidence>
<comment type="cofactor">
    <cofactor evidence="3">
        <name>Co(2+)</name>
        <dbReference type="ChEBI" id="CHEBI:48828"/>
    </cofactor>
</comment>
<dbReference type="InterPro" id="IPR005475">
    <property type="entry name" value="Transketolase-like_Pyr-bd"/>
</dbReference>
<dbReference type="CDD" id="cd02012">
    <property type="entry name" value="TPP_TK"/>
    <property type="match status" value="1"/>
</dbReference>
<keyword evidence="11" id="KW-0106">Calcium</keyword>
<dbReference type="InterPro" id="IPR033247">
    <property type="entry name" value="Transketolase_fam"/>
</dbReference>
<reference evidence="16 17" key="1">
    <citation type="submission" date="2014-08" db="EMBL/GenBank/DDBJ databases">
        <title>Porphyromonas gingivicanis strain:COT-022_OH1391 Genome sequencing.</title>
        <authorList>
            <person name="Wallis C."/>
            <person name="Deusch O."/>
            <person name="O'Flynn C."/>
            <person name="Davis I."/>
            <person name="Jospin G."/>
            <person name="Darling A.E."/>
            <person name="Coil D.A."/>
            <person name="Alexiev A."/>
            <person name="Horsfall A."/>
            <person name="Kirkwood N."/>
            <person name="Harris S."/>
            <person name="Eisen J.A."/>
        </authorList>
    </citation>
    <scope>NUCLEOTIDE SEQUENCE [LARGE SCALE GENOMIC DNA]</scope>
    <source>
        <strain evidence="17">COT-022 OH1391</strain>
    </source>
</reference>
<evidence type="ECO:0000259" key="15">
    <source>
        <dbReference type="SMART" id="SM00861"/>
    </source>
</evidence>